<evidence type="ECO:0000256" key="4">
    <source>
        <dbReference type="ARBA" id="ARBA00022553"/>
    </source>
</evidence>
<evidence type="ECO:0000256" key="9">
    <source>
        <dbReference type="SAM" id="Phobius"/>
    </source>
</evidence>
<keyword evidence="4 7" id="KW-0597">Phosphoprotein</keyword>
<feature type="transmembrane region" description="Helical" evidence="9">
    <location>
        <begin position="190"/>
        <end position="213"/>
    </location>
</feature>
<proteinExistence type="predicted"/>
<evidence type="ECO:0000256" key="3">
    <source>
        <dbReference type="ARBA" id="ARBA00012438"/>
    </source>
</evidence>
<accession>A0A3M6QMR3</accession>
<dbReference type="InterPro" id="IPR003594">
    <property type="entry name" value="HATPase_dom"/>
</dbReference>
<dbReference type="Gene3D" id="3.40.50.2300">
    <property type="match status" value="1"/>
</dbReference>
<dbReference type="Pfam" id="PF00672">
    <property type="entry name" value="HAMP"/>
    <property type="match status" value="1"/>
</dbReference>
<dbReference type="Pfam" id="PF00072">
    <property type="entry name" value="Response_reg"/>
    <property type="match status" value="1"/>
</dbReference>
<keyword evidence="5" id="KW-0808">Transferase</keyword>
<dbReference type="Pfam" id="PF00512">
    <property type="entry name" value="HisKA"/>
    <property type="match status" value="1"/>
</dbReference>
<feature type="modified residue" description="4-aspartylphosphate" evidence="7">
    <location>
        <position position="593"/>
    </location>
</feature>
<keyword evidence="9" id="KW-0812">Transmembrane</keyword>
<dbReference type="PANTHER" id="PTHR43047">
    <property type="entry name" value="TWO-COMPONENT HISTIDINE PROTEIN KINASE"/>
    <property type="match status" value="1"/>
</dbReference>
<dbReference type="Pfam" id="PF02518">
    <property type="entry name" value="HATPase_c"/>
    <property type="match status" value="1"/>
</dbReference>
<organism evidence="13 14">
    <name type="scientific">Corticibacter populi</name>
    <dbReference type="NCBI Taxonomy" id="1550736"/>
    <lineage>
        <taxon>Bacteria</taxon>
        <taxon>Pseudomonadati</taxon>
        <taxon>Pseudomonadota</taxon>
        <taxon>Betaproteobacteria</taxon>
        <taxon>Burkholderiales</taxon>
        <taxon>Comamonadaceae</taxon>
        <taxon>Corticibacter</taxon>
    </lineage>
</organism>
<dbReference type="SMART" id="SM00387">
    <property type="entry name" value="HATPase_c"/>
    <property type="match status" value="1"/>
</dbReference>
<dbReference type="PROSITE" id="PS50110">
    <property type="entry name" value="RESPONSE_REGULATORY"/>
    <property type="match status" value="1"/>
</dbReference>
<evidence type="ECO:0000256" key="8">
    <source>
        <dbReference type="SAM" id="MobiDB-lite"/>
    </source>
</evidence>
<evidence type="ECO:0000313" key="13">
    <source>
        <dbReference type="EMBL" id="RMX04344.1"/>
    </source>
</evidence>
<dbReference type="CDD" id="cd06225">
    <property type="entry name" value="HAMP"/>
    <property type="match status" value="1"/>
</dbReference>
<dbReference type="Gene3D" id="1.10.287.130">
    <property type="match status" value="1"/>
</dbReference>
<dbReference type="RefSeq" id="WP_122231243.1">
    <property type="nucleotide sequence ID" value="NZ_RDQO01000005.1"/>
</dbReference>
<feature type="domain" description="Response regulatory" evidence="11">
    <location>
        <begin position="544"/>
        <end position="662"/>
    </location>
</feature>
<dbReference type="SUPFAM" id="SSF55874">
    <property type="entry name" value="ATPase domain of HSP90 chaperone/DNA topoisomerase II/histidine kinase"/>
    <property type="match status" value="1"/>
</dbReference>
<gene>
    <name evidence="13" type="ORF">D8I35_15765</name>
</gene>
<dbReference type="GO" id="GO:0000155">
    <property type="term" value="F:phosphorelay sensor kinase activity"/>
    <property type="evidence" value="ECO:0007669"/>
    <property type="project" value="InterPro"/>
</dbReference>
<protein>
    <recommendedName>
        <fullName evidence="3">histidine kinase</fullName>
        <ecNumber evidence="3">2.7.13.3</ecNumber>
    </recommendedName>
</protein>
<evidence type="ECO:0000259" key="10">
    <source>
        <dbReference type="PROSITE" id="PS50109"/>
    </source>
</evidence>
<dbReference type="EC" id="2.7.13.3" evidence="3"/>
<evidence type="ECO:0000313" key="14">
    <source>
        <dbReference type="Proteomes" id="UP000278006"/>
    </source>
</evidence>
<dbReference type="InterPro" id="IPR011006">
    <property type="entry name" value="CheY-like_superfamily"/>
</dbReference>
<dbReference type="SMART" id="SM00448">
    <property type="entry name" value="REC"/>
    <property type="match status" value="1"/>
</dbReference>
<dbReference type="InterPro" id="IPR003661">
    <property type="entry name" value="HisK_dim/P_dom"/>
</dbReference>
<dbReference type="Gene3D" id="6.10.340.10">
    <property type="match status" value="1"/>
</dbReference>
<dbReference type="Proteomes" id="UP000278006">
    <property type="component" value="Unassembled WGS sequence"/>
</dbReference>
<dbReference type="InterPro" id="IPR005467">
    <property type="entry name" value="His_kinase_dom"/>
</dbReference>
<dbReference type="AlphaFoldDB" id="A0A3M6QMR3"/>
<dbReference type="OrthoDB" id="6114847at2"/>
<feature type="domain" description="HAMP" evidence="12">
    <location>
        <begin position="214"/>
        <end position="265"/>
    </location>
</feature>
<evidence type="ECO:0000259" key="12">
    <source>
        <dbReference type="PROSITE" id="PS50885"/>
    </source>
</evidence>
<dbReference type="InterPro" id="IPR036890">
    <property type="entry name" value="HATPase_C_sf"/>
</dbReference>
<dbReference type="CDD" id="cd00156">
    <property type="entry name" value="REC"/>
    <property type="match status" value="1"/>
</dbReference>
<dbReference type="PROSITE" id="PS50885">
    <property type="entry name" value="HAMP"/>
    <property type="match status" value="1"/>
</dbReference>
<dbReference type="SMART" id="SM00388">
    <property type="entry name" value="HisKA"/>
    <property type="match status" value="1"/>
</dbReference>
<keyword evidence="14" id="KW-1185">Reference proteome</keyword>
<dbReference type="InterPro" id="IPR001789">
    <property type="entry name" value="Sig_transdc_resp-reg_receiver"/>
</dbReference>
<comment type="subcellular location">
    <subcellularLocation>
        <location evidence="2">Membrane</location>
    </subcellularLocation>
</comment>
<evidence type="ECO:0000259" key="11">
    <source>
        <dbReference type="PROSITE" id="PS50110"/>
    </source>
</evidence>
<comment type="caution">
    <text evidence="13">The sequence shown here is derived from an EMBL/GenBank/DDBJ whole genome shotgun (WGS) entry which is preliminary data.</text>
</comment>
<keyword evidence="6" id="KW-0418">Kinase</keyword>
<evidence type="ECO:0000256" key="2">
    <source>
        <dbReference type="ARBA" id="ARBA00004370"/>
    </source>
</evidence>
<evidence type="ECO:0000256" key="6">
    <source>
        <dbReference type="ARBA" id="ARBA00022777"/>
    </source>
</evidence>
<dbReference type="PANTHER" id="PTHR43047:SF9">
    <property type="entry name" value="HISTIDINE KINASE"/>
    <property type="match status" value="1"/>
</dbReference>
<comment type="catalytic activity">
    <reaction evidence="1">
        <text>ATP + protein L-histidine = ADP + protein N-phospho-L-histidine.</text>
        <dbReference type="EC" id="2.7.13.3"/>
    </reaction>
</comment>
<dbReference type="PROSITE" id="PS50109">
    <property type="entry name" value="HIS_KIN"/>
    <property type="match status" value="1"/>
</dbReference>
<evidence type="ECO:0000256" key="7">
    <source>
        <dbReference type="PROSITE-ProRule" id="PRU00169"/>
    </source>
</evidence>
<dbReference type="SMART" id="SM00304">
    <property type="entry name" value="HAMP"/>
    <property type="match status" value="1"/>
</dbReference>
<dbReference type="SUPFAM" id="SSF47384">
    <property type="entry name" value="Homodimeric domain of signal transducing histidine kinase"/>
    <property type="match status" value="1"/>
</dbReference>
<dbReference type="SUPFAM" id="SSF52172">
    <property type="entry name" value="CheY-like"/>
    <property type="match status" value="1"/>
</dbReference>
<feature type="region of interest" description="Disordered" evidence="8">
    <location>
        <begin position="1"/>
        <end position="37"/>
    </location>
</feature>
<reference evidence="13 14" key="1">
    <citation type="submission" date="2018-10" db="EMBL/GenBank/DDBJ databases">
        <title>Draft genome of Cortibacter populi DSM10536.</title>
        <authorList>
            <person name="Bernier A.-M."/>
            <person name="Bernard K."/>
        </authorList>
    </citation>
    <scope>NUCLEOTIDE SEQUENCE [LARGE SCALE GENOMIC DNA]</scope>
    <source>
        <strain evidence="13 14">DSM 105136</strain>
    </source>
</reference>
<keyword evidence="9" id="KW-0472">Membrane</keyword>
<dbReference type="InterPro" id="IPR036097">
    <property type="entry name" value="HisK_dim/P_sf"/>
</dbReference>
<dbReference type="PRINTS" id="PR00344">
    <property type="entry name" value="BCTRLSENSOR"/>
</dbReference>
<dbReference type="InterPro" id="IPR004358">
    <property type="entry name" value="Sig_transdc_His_kin-like_C"/>
</dbReference>
<dbReference type="GO" id="GO:0009927">
    <property type="term" value="F:histidine phosphotransfer kinase activity"/>
    <property type="evidence" value="ECO:0007669"/>
    <property type="project" value="TreeGrafter"/>
</dbReference>
<dbReference type="GO" id="GO:0005886">
    <property type="term" value="C:plasma membrane"/>
    <property type="evidence" value="ECO:0007669"/>
    <property type="project" value="TreeGrafter"/>
</dbReference>
<sequence>MIAGKPLPGVRHEPLFGHARPPASRAPQAGSAADARPQGNGAIVRRWFRLRLSLVQQLVLLVLAFSSLSILAVLGIMANRYLQDVSEQALRNTQIVAQQMARAAATPLQQMDRRALMVLTRTALAQPGMQLAQVHSPDGEILAQAMAHDAVHAGGDEIMHPVLHEASGMPIGQVVVRSDGAALRQVSRSLWWTCGSLFVGGLLAVGVSGWWVARRVSAPLCELAAAVDQLAQGEAAQVENRGTAEIGRLQRGFNRAALALAHQRSELERQVRQATAQIKLRNVQLQAADQAKSRMLAAASHDLRQPLHALTLFTDALQSSESDPARIERVARVRECVDALDRLFTGLLDLAQLDAGTMQPVVRTFALDALFDELSRNFRAMAEERDLRLVVRKTDVRVRCDYVMLLRMLNNLVSNALRYTVCGGVLVVARRRGERVRIDVIDSGIGIAEQHQQQVFEEFYQVDALASRAERGLGLGLATVRRLSQLLDIPVRLRSRPGHGTMVSLEVGGAASPLTAGPAAEAGDDAATPPAAVQRCADGLAGLTVLVIDDEVAILEGLELVLGQDGATVVTAQNRAQALARFCERRPDVVVCDLLLGAGDSGLEVLQVLRQLPPWQADPPGVLLVTGETSADRLREIASAAVMVLHKPVPPWLLRCRIAEAACARSPCRPAG</sequence>
<dbReference type="Gene3D" id="3.30.565.10">
    <property type="entry name" value="Histidine kinase-like ATPase, C-terminal domain"/>
    <property type="match status" value="1"/>
</dbReference>
<feature type="transmembrane region" description="Helical" evidence="9">
    <location>
        <begin position="54"/>
        <end position="78"/>
    </location>
</feature>
<dbReference type="CDD" id="cd00082">
    <property type="entry name" value="HisKA"/>
    <property type="match status" value="1"/>
</dbReference>
<keyword evidence="9" id="KW-1133">Transmembrane helix</keyword>
<evidence type="ECO:0000256" key="1">
    <source>
        <dbReference type="ARBA" id="ARBA00000085"/>
    </source>
</evidence>
<dbReference type="InterPro" id="IPR003660">
    <property type="entry name" value="HAMP_dom"/>
</dbReference>
<evidence type="ECO:0000256" key="5">
    <source>
        <dbReference type="ARBA" id="ARBA00022679"/>
    </source>
</evidence>
<dbReference type="EMBL" id="RDQO01000005">
    <property type="protein sequence ID" value="RMX04344.1"/>
    <property type="molecule type" value="Genomic_DNA"/>
</dbReference>
<feature type="domain" description="Histidine kinase" evidence="10">
    <location>
        <begin position="298"/>
        <end position="511"/>
    </location>
</feature>
<name>A0A3M6QMR3_9BURK</name>